<dbReference type="GO" id="GO:0009245">
    <property type="term" value="P:lipid A biosynthetic process"/>
    <property type="evidence" value="ECO:0007669"/>
    <property type="project" value="UniProtKB-UniRule"/>
</dbReference>
<evidence type="ECO:0000313" key="10">
    <source>
        <dbReference type="EMBL" id="PKF71575.1"/>
    </source>
</evidence>
<dbReference type="Pfam" id="PF04613">
    <property type="entry name" value="LpxD"/>
    <property type="match status" value="1"/>
</dbReference>
<keyword evidence="8" id="KW-0175">Coiled coil</keyword>
<keyword evidence="3 7" id="KW-0808">Transferase</keyword>
<dbReference type="Proteomes" id="UP000242861">
    <property type="component" value="Unassembled WGS sequence"/>
</dbReference>
<dbReference type="PANTHER" id="PTHR43378:SF2">
    <property type="entry name" value="UDP-3-O-ACYLGLUCOSAMINE N-ACYLTRANSFERASE 1, MITOCHONDRIAL-RELATED"/>
    <property type="match status" value="1"/>
</dbReference>
<evidence type="ECO:0000313" key="11">
    <source>
        <dbReference type="Proteomes" id="UP000242861"/>
    </source>
</evidence>
<dbReference type="EMBL" id="PIYS01000012">
    <property type="protein sequence ID" value="PKF71575.1"/>
    <property type="molecule type" value="Genomic_DNA"/>
</dbReference>
<dbReference type="GO" id="GO:0016410">
    <property type="term" value="F:N-acyltransferase activity"/>
    <property type="evidence" value="ECO:0007669"/>
    <property type="project" value="InterPro"/>
</dbReference>
<comment type="subunit">
    <text evidence="7">Homotrimer.</text>
</comment>
<evidence type="ECO:0000256" key="7">
    <source>
        <dbReference type="HAMAP-Rule" id="MF_00523"/>
    </source>
</evidence>
<feature type="coiled-coil region" evidence="8">
    <location>
        <begin position="318"/>
        <end position="345"/>
    </location>
</feature>
<name>A0A2I0CQY0_9PSED</name>
<organism evidence="10 11">
    <name type="scientific">Pseudomonas fluvialis</name>
    <dbReference type="NCBI Taxonomy" id="1793966"/>
    <lineage>
        <taxon>Bacteria</taxon>
        <taxon>Pseudomonadati</taxon>
        <taxon>Pseudomonadota</taxon>
        <taxon>Gammaproteobacteria</taxon>
        <taxon>Pseudomonadales</taxon>
        <taxon>Pseudomonadaceae</taxon>
        <taxon>Pseudomonas</taxon>
    </lineage>
</organism>
<evidence type="ECO:0000256" key="5">
    <source>
        <dbReference type="ARBA" id="ARBA00023098"/>
    </source>
</evidence>
<dbReference type="EC" id="2.3.1.191" evidence="7"/>
<dbReference type="HAMAP" id="MF_00523">
    <property type="entry name" value="LpxD"/>
    <property type="match status" value="1"/>
</dbReference>
<dbReference type="Gene3D" id="3.40.1390.10">
    <property type="entry name" value="MurE/MurF, N-terminal domain"/>
    <property type="match status" value="1"/>
</dbReference>
<keyword evidence="5 7" id="KW-0443">Lipid metabolism</keyword>
<comment type="catalytic activity">
    <reaction evidence="7">
        <text>a UDP-3-O-[(3R)-3-hydroxyacyl]-alpha-D-glucosamine + a (3R)-hydroxyacyl-[ACP] = a UDP-2-N,3-O-bis[(3R)-3-hydroxyacyl]-alpha-D-glucosamine + holo-[ACP] + H(+)</text>
        <dbReference type="Rhea" id="RHEA:53836"/>
        <dbReference type="Rhea" id="RHEA-COMP:9685"/>
        <dbReference type="Rhea" id="RHEA-COMP:9945"/>
        <dbReference type="ChEBI" id="CHEBI:15378"/>
        <dbReference type="ChEBI" id="CHEBI:64479"/>
        <dbReference type="ChEBI" id="CHEBI:78827"/>
        <dbReference type="ChEBI" id="CHEBI:137740"/>
        <dbReference type="ChEBI" id="CHEBI:137748"/>
        <dbReference type="EC" id="2.3.1.191"/>
    </reaction>
</comment>
<evidence type="ECO:0000256" key="3">
    <source>
        <dbReference type="ARBA" id="ARBA00022679"/>
    </source>
</evidence>
<keyword evidence="2 7" id="KW-0441">Lipid A biosynthesis</keyword>
<dbReference type="PANTHER" id="PTHR43378">
    <property type="entry name" value="UDP-3-O-ACYLGLUCOSAMINE N-ACYLTRANSFERASE"/>
    <property type="match status" value="1"/>
</dbReference>
<proteinExistence type="inferred from homology"/>
<dbReference type="InterPro" id="IPR011004">
    <property type="entry name" value="Trimer_LpxA-like_sf"/>
</dbReference>
<gene>
    <name evidence="7 10" type="primary">lpxD</name>
    <name evidence="10" type="ORF">CW360_07565</name>
</gene>
<comment type="similarity">
    <text evidence="7">Belongs to the transferase hexapeptide repeat family. LpxD subfamily.</text>
</comment>
<evidence type="ECO:0000256" key="1">
    <source>
        <dbReference type="ARBA" id="ARBA00022516"/>
    </source>
</evidence>
<evidence type="ECO:0000259" key="9">
    <source>
        <dbReference type="Pfam" id="PF04613"/>
    </source>
</evidence>
<dbReference type="GO" id="GO:0103118">
    <property type="term" value="F:UDP-3-O-[(3R)-3-hydroxyacyl]-glucosamine N-acyltransferase activity"/>
    <property type="evidence" value="ECO:0007669"/>
    <property type="project" value="UniProtKB-EC"/>
</dbReference>
<dbReference type="RefSeq" id="WP_101193287.1">
    <property type="nucleotide sequence ID" value="NZ_JAYRQC010000023.1"/>
</dbReference>
<accession>A0A2I0CQY0</accession>
<dbReference type="UniPathway" id="UPA00973"/>
<dbReference type="Pfam" id="PF00132">
    <property type="entry name" value="Hexapep"/>
    <property type="match status" value="1"/>
</dbReference>
<evidence type="ECO:0000256" key="6">
    <source>
        <dbReference type="ARBA" id="ARBA00023315"/>
    </source>
</evidence>
<keyword evidence="1 7" id="KW-0444">Lipid biosynthesis</keyword>
<evidence type="ECO:0000256" key="8">
    <source>
        <dbReference type="SAM" id="Coils"/>
    </source>
</evidence>
<evidence type="ECO:0000256" key="4">
    <source>
        <dbReference type="ARBA" id="ARBA00022737"/>
    </source>
</evidence>
<dbReference type="InterPro" id="IPR020573">
    <property type="entry name" value="UDP_GlcNAc_AcTrfase_non-rep"/>
</dbReference>
<dbReference type="NCBIfam" id="NF002060">
    <property type="entry name" value="PRK00892.1"/>
    <property type="match status" value="1"/>
</dbReference>
<comment type="function">
    <text evidence="7">Catalyzes the N-acylation of UDP-3-O-acylglucosamine using 3-hydroxyacyl-ACP as the acyl donor. Is involved in the biosynthesis of lipid A, a phosphorylated glycolipid that anchors the lipopolysaccharide to the outer membrane of the cell.</text>
</comment>
<dbReference type="CDD" id="cd03352">
    <property type="entry name" value="LbH_LpxD"/>
    <property type="match status" value="1"/>
</dbReference>
<comment type="pathway">
    <text evidence="7">Bacterial outer membrane biogenesis; LPS lipid A biosynthesis.</text>
</comment>
<protein>
    <recommendedName>
        <fullName evidence="7">UDP-3-O-acylglucosamine N-acyltransferase</fullName>
        <ecNumber evidence="7">2.3.1.191</ecNumber>
    </recommendedName>
</protein>
<dbReference type="Gene3D" id="1.20.5.170">
    <property type="match status" value="1"/>
</dbReference>
<dbReference type="SUPFAM" id="SSF51161">
    <property type="entry name" value="Trimeric LpxA-like enzymes"/>
    <property type="match status" value="1"/>
</dbReference>
<reference evidence="11" key="1">
    <citation type="submission" date="2017-12" db="EMBL/GenBank/DDBJ databases">
        <authorList>
            <person name="Yu X.-Y."/>
        </authorList>
    </citation>
    <scope>NUCLEOTIDE SEQUENCE [LARGE SCALE GENOMIC DNA]</scope>
    <source>
        <strain evidence="11">ZYSR67-Z</strain>
    </source>
</reference>
<keyword evidence="6 7" id="KW-0012">Acyltransferase</keyword>
<dbReference type="InterPro" id="IPR001451">
    <property type="entry name" value="Hexapep"/>
</dbReference>
<dbReference type="AlphaFoldDB" id="A0A2I0CQY0"/>
<comment type="caution">
    <text evidence="10">The sequence shown here is derived from an EMBL/GenBank/DDBJ whole genome shotgun (WGS) entry which is preliminary data.</text>
</comment>
<evidence type="ECO:0000256" key="2">
    <source>
        <dbReference type="ARBA" id="ARBA00022556"/>
    </source>
</evidence>
<dbReference type="Gene3D" id="2.160.10.10">
    <property type="entry name" value="Hexapeptide repeat proteins"/>
    <property type="match status" value="1"/>
</dbReference>
<feature type="active site" description="Proton acceptor" evidence="7">
    <location>
        <position position="241"/>
    </location>
</feature>
<dbReference type="GO" id="GO:0016020">
    <property type="term" value="C:membrane"/>
    <property type="evidence" value="ECO:0007669"/>
    <property type="project" value="GOC"/>
</dbReference>
<keyword evidence="4 7" id="KW-0677">Repeat</keyword>
<dbReference type="NCBIfam" id="TIGR01853">
    <property type="entry name" value="lipid_A_lpxD"/>
    <property type="match status" value="1"/>
</dbReference>
<sequence>MAVLSFSLGQLAEQLGATLQGDAELRISGLAALQQAQPSDLSFLANAQYRKFLASSQAGAVLLTEADAQGYSGNALITANPYLAYARLSHLFDRKPQAVPGIHPSALVAADAQVDPTASIGPGVVIESQARIGAQVVIGAYSVVGARSSIGDGGWLAPRVTLYHDVQIGQRVVIQSGAVIGGEGFGFANDKGVWEKIAQIGGVRIGDDVEIGANTTIDRGALSDTVIGNGVKLDNQIMIAHNVQIGDHTAMAGCVGISGSTKIGRHCMIAGGVGMVGHIEVCDNVFVTGMTMVTRSISEPGAYSSGTAMQPAGEWKKSAARIRQLDDMARRLQQLEKQLAAVTSGGDTSSEA</sequence>
<dbReference type="InterPro" id="IPR007691">
    <property type="entry name" value="LpxD"/>
</dbReference>
<feature type="domain" description="UDP-3-O-[3-hydroxymyristoyl] glucosamine N-acyltransferase non-repeat region" evidence="9">
    <location>
        <begin position="25"/>
        <end position="91"/>
    </location>
</feature>